<reference evidence="7" key="1">
    <citation type="journal article" date="2019" name="Int. J. Syst. Evol. Microbiol.">
        <title>The Global Catalogue of Microorganisms (GCM) 10K type strain sequencing project: providing services to taxonomists for standard genome sequencing and annotation.</title>
        <authorList>
            <consortium name="The Broad Institute Genomics Platform"/>
            <consortium name="The Broad Institute Genome Sequencing Center for Infectious Disease"/>
            <person name="Wu L."/>
            <person name="Ma J."/>
        </authorList>
    </citation>
    <scope>NUCLEOTIDE SEQUENCE [LARGE SCALE GENOMIC DNA]</scope>
    <source>
        <strain evidence="7">CCM 8691</strain>
    </source>
</reference>
<name>A0ABV8P4J2_9SPHI</name>
<evidence type="ECO:0000313" key="6">
    <source>
        <dbReference type="EMBL" id="MFC4210173.1"/>
    </source>
</evidence>
<dbReference type="Proteomes" id="UP001595789">
    <property type="component" value="Unassembled WGS sequence"/>
</dbReference>
<feature type="transmembrane region" description="Helical" evidence="5">
    <location>
        <begin position="98"/>
        <end position="115"/>
    </location>
</feature>
<gene>
    <name evidence="6" type="ORF">ACFOWA_03200</name>
</gene>
<protein>
    <submittedName>
        <fullName evidence="6">DoxX family membrane protein</fullName>
    </submittedName>
</protein>
<dbReference type="InterPro" id="IPR032808">
    <property type="entry name" value="DoxX"/>
</dbReference>
<comment type="caution">
    <text evidence="6">The sequence shown here is derived from an EMBL/GenBank/DDBJ whole genome shotgun (WGS) entry which is preliminary data.</text>
</comment>
<evidence type="ECO:0000256" key="3">
    <source>
        <dbReference type="ARBA" id="ARBA00022989"/>
    </source>
</evidence>
<feature type="transmembrane region" description="Helical" evidence="5">
    <location>
        <begin position="7"/>
        <end position="25"/>
    </location>
</feature>
<keyword evidence="2 5" id="KW-0812">Transmembrane</keyword>
<dbReference type="RefSeq" id="WP_378981716.1">
    <property type="nucleotide sequence ID" value="NZ_JBHSBW010000007.1"/>
</dbReference>
<organism evidence="6 7">
    <name type="scientific">Pedobacter lithocola</name>
    <dbReference type="NCBI Taxonomy" id="1908239"/>
    <lineage>
        <taxon>Bacteria</taxon>
        <taxon>Pseudomonadati</taxon>
        <taxon>Bacteroidota</taxon>
        <taxon>Sphingobacteriia</taxon>
        <taxon>Sphingobacteriales</taxon>
        <taxon>Sphingobacteriaceae</taxon>
        <taxon>Pedobacter</taxon>
    </lineage>
</organism>
<sequence>MKIAVIIIRVLLGAMYLFASISYFAKYMPEPPEMSAEQTTFMAGVAASVYLMPLVKITELIAGALLLIGRTAPLAALIIFPITLNIFLYHSFLGPKELPIVAVMLIFNLFLFYAYRQKYLPILSK</sequence>
<dbReference type="EMBL" id="JBHSBW010000007">
    <property type="protein sequence ID" value="MFC4210173.1"/>
    <property type="molecule type" value="Genomic_DNA"/>
</dbReference>
<evidence type="ECO:0000256" key="4">
    <source>
        <dbReference type="ARBA" id="ARBA00023136"/>
    </source>
</evidence>
<evidence type="ECO:0000256" key="2">
    <source>
        <dbReference type="ARBA" id="ARBA00022692"/>
    </source>
</evidence>
<comment type="subcellular location">
    <subcellularLocation>
        <location evidence="1">Membrane</location>
        <topology evidence="1">Multi-pass membrane protein</topology>
    </subcellularLocation>
</comment>
<keyword evidence="3 5" id="KW-1133">Transmembrane helix</keyword>
<feature type="transmembrane region" description="Helical" evidence="5">
    <location>
        <begin position="45"/>
        <end position="67"/>
    </location>
</feature>
<accession>A0ABV8P4J2</accession>
<proteinExistence type="predicted"/>
<evidence type="ECO:0000256" key="1">
    <source>
        <dbReference type="ARBA" id="ARBA00004141"/>
    </source>
</evidence>
<keyword evidence="7" id="KW-1185">Reference proteome</keyword>
<evidence type="ECO:0000256" key="5">
    <source>
        <dbReference type="SAM" id="Phobius"/>
    </source>
</evidence>
<keyword evidence="4 5" id="KW-0472">Membrane</keyword>
<evidence type="ECO:0000313" key="7">
    <source>
        <dbReference type="Proteomes" id="UP001595789"/>
    </source>
</evidence>
<dbReference type="Pfam" id="PF07681">
    <property type="entry name" value="DoxX"/>
    <property type="match status" value="1"/>
</dbReference>
<feature type="transmembrane region" description="Helical" evidence="5">
    <location>
        <begin position="74"/>
        <end position="92"/>
    </location>
</feature>